<keyword evidence="6" id="KW-0472">Membrane</keyword>
<feature type="region of interest" description="Disordered" evidence="7">
    <location>
        <begin position="194"/>
        <end position="268"/>
    </location>
</feature>
<keyword evidence="9" id="KW-1185">Reference proteome</keyword>
<evidence type="ECO:0000256" key="5">
    <source>
        <dbReference type="ARBA" id="ARBA00022989"/>
    </source>
</evidence>
<name>A0ABV7UAZ4_9RHOB</name>
<dbReference type="Proteomes" id="UP001595539">
    <property type="component" value="Unassembled WGS sequence"/>
</dbReference>
<gene>
    <name evidence="8" type="ORF">ACFOM8_21830</name>
</gene>
<evidence type="ECO:0000313" key="9">
    <source>
        <dbReference type="Proteomes" id="UP001595539"/>
    </source>
</evidence>
<evidence type="ECO:0000256" key="4">
    <source>
        <dbReference type="ARBA" id="ARBA00022692"/>
    </source>
</evidence>
<dbReference type="RefSeq" id="WP_377764504.1">
    <property type="nucleotide sequence ID" value="NZ_JBHRXY010000064.1"/>
</dbReference>
<feature type="compositionally biased region" description="Basic and acidic residues" evidence="7">
    <location>
        <begin position="194"/>
        <end position="213"/>
    </location>
</feature>
<keyword evidence="4" id="KW-0812">Transmembrane</keyword>
<comment type="caution">
    <text evidence="8">The sequence shown here is derived from an EMBL/GenBank/DDBJ whole genome shotgun (WGS) entry which is preliminary data.</text>
</comment>
<dbReference type="PANTHER" id="PTHR37937:SF1">
    <property type="entry name" value="CONJUGATIVE TRANSFER: DNA TRANSPORT"/>
    <property type="match status" value="1"/>
</dbReference>
<feature type="region of interest" description="Disordered" evidence="7">
    <location>
        <begin position="99"/>
        <end position="123"/>
    </location>
</feature>
<keyword evidence="3" id="KW-1003">Cell membrane</keyword>
<dbReference type="EMBL" id="JBHRXY010000064">
    <property type="protein sequence ID" value="MFC3632057.1"/>
    <property type="molecule type" value="Genomic_DNA"/>
</dbReference>
<evidence type="ECO:0000256" key="6">
    <source>
        <dbReference type="ARBA" id="ARBA00023136"/>
    </source>
</evidence>
<dbReference type="Pfam" id="PF02534">
    <property type="entry name" value="T4SS-DNA_transf"/>
    <property type="match status" value="1"/>
</dbReference>
<dbReference type="InterPro" id="IPR003688">
    <property type="entry name" value="TraG/VirD4"/>
</dbReference>
<evidence type="ECO:0000256" key="3">
    <source>
        <dbReference type="ARBA" id="ARBA00022475"/>
    </source>
</evidence>
<evidence type="ECO:0000256" key="7">
    <source>
        <dbReference type="SAM" id="MobiDB-lite"/>
    </source>
</evidence>
<proteinExistence type="inferred from homology"/>
<sequence>MPVPDPTTEPWPVQIILDEFDQLGPMPIIVQSLKQLAGHGVRVSIITQSVPGLETIYSENERLSIESAAGMKLYIAPNEKKTAGEVSEALGKTTRLSLSDSYSQDGQGLLKRSVSRRNEERPLMTPDEVRRLDPDKILLIPERQNPILVDRIVYWQDAWFKTIIDAQKGPLPYPDPIRAELDALRSEVMALKEDRIPYSDAEPRRDGAERSETEPPLAQDVAEAHKAEDAVLDEADLNEASDKMDRFDSRLRSKARGCQEQANPTVSI</sequence>
<feature type="compositionally biased region" description="Basic and acidic residues" evidence="7">
    <location>
        <begin position="240"/>
        <end position="251"/>
    </location>
</feature>
<dbReference type="PANTHER" id="PTHR37937">
    <property type="entry name" value="CONJUGATIVE TRANSFER: DNA TRANSPORT"/>
    <property type="match status" value="1"/>
</dbReference>
<feature type="compositionally biased region" description="Acidic residues" evidence="7">
    <location>
        <begin position="230"/>
        <end position="239"/>
    </location>
</feature>
<evidence type="ECO:0000256" key="2">
    <source>
        <dbReference type="ARBA" id="ARBA00008806"/>
    </source>
</evidence>
<keyword evidence="5" id="KW-1133">Transmembrane helix</keyword>
<comment type="subcellular location">
    <subcellularLocation>
        <location evidence="1">Cell membrane</location>
        <topology evidence="1">Multi-pass membrane protein</topology>
    </subcellularLocation>
</comment>
<dbReference type="Gene3D" id="3.40.50.300">
    <property type="entry name" value="P-loop containing nucleotide triphosphate hydrolases"/>
    <property type="match status" value="1"/>
</dbReference>
<dbReference type="CDD" id="cd01127">
    <property type="entry name" value="TrwB_TraG_TraD_VirD4"/>
    <property type="match status" value="1"/>
</dbReference>
<evidence type="ECO:0000313" key="8">
    <source>
        <dbReference type="EMBL" id="MFC3632057.1"/>
    </source>
</evidence>
<reference evidence="9" key="1">
    <citation type="journal article" date="2019" name="Int. J. Syst. Evol. Microbiol.">
        <title>The Global Catalogue of Microorganisms (GCM) 10K type strain sequencing project: providing services to taxonomists for standard genome sequencing and annotation.</title>
        <authorList>
            <consortium name="The Broad Institute Genomics Platform"/>
            <consortium name="The Broad Institute Genome Sequencing Center for Infectious Disease"/>
            <person name="Wu L."/>
            <person name="Ma J."/>
        </authorList>
    </citation>
    <scope>NUCLEOTIDE SEQUENCE [LARGE SCALE GENOMIC DNA]</scope>
    <source>
        <strain evidence="9">KCTC 42473</strain>
    </source>
</reference>
<dbReference type="SUPFAM" id="SSF52540">
    <property type="entry name" value="P-loop containing nucleoside triphosphate hydrolases"/>
    <property type="match status" value="1"/>
</dbReference>
<accession>A0ABV7UAZ4</accession>
<evidence type="ECO:0000256" key="1">
    <source>
        <dbReference type="ARBA" id="ARBA00004651"/>
    </source>
</evidence>
<dbReference type="InterPro" id="IPR051539">
    <property type="entry name" value="T4SS-coupling_protein"/>
</dbReference>
<organism evidence="8 9">
    <name type="scientific">Paracoccus angustae</name>
    <dbReference type="NCBI Taxonomy" id="1671480"/>
    <lineage>
        <taxon>Bacteria</taxon>
        <taxon>Pseudomonadati</taxon>
        <taxon>Pseudomonadota</taxon>
        <taxon>Alphaproteobacteria</taxon>
        <taxon>Rhodobacterales</taxon>
        <taxon>Paracoccaceae</taxon>
        <taxon>Paracoccus</taxon>
    </lineage>
</organism>
<dbReference type="InterPro" id="IPR027417">
    <property type="entry name" value="P-loop_NTPase"/>
</dbReference>
<comment type="similarity">
    <text evidence="2">Belongs to the VirD4/TraG family.</text>
</comment>
<protein>
    <submittedName>
        <fullName evidence="8">Type IV secretory system conjugative DNA transfer family protein</fullName>
    </submittedName>
</protein>